<sequence length="184" mass="20429">MNVPGILALQGGFAAHEKILKEMGYSPILVKNEKDLETIDRLILPGGESTVMIRLLNESKLKGSLIQRVREGMPLFGTCAGLILLSLELIGLGLEPLGLMDIKVKRNAYGRQIDSFETSLSWRGMTLPALFIRAPQICEYGPKVEVLISHKGVPVLVRQGKMLAASFHPELNKSTVLHRYFMEF</sequence>
<dbReference type="Proteomes" id="UP000324209">
    <property type="component" value="Chromosome"/>
</dbReference>
<comment type="catalytic activity">
    <reaction evidence="6 10">
        <text>aldehydo-D-ribose 5-phosphate + D-glyceraldehyde 3-phosphate + L-glutamine = pyridoxal 5'-phosphate + L-glutamate + phosphate + 3 H2O + H(+)</text>
        <dbReference type="Rhea" id="RHEA:31507"/>
        <dbReference type="ChEBI" id="CHEBI:15377"/>
        <dbReference type="ChEBI" id="CHEBI:15378"/>
        <dbReference type="ChEBI" id="CHEBI:29985"/>
        <dbReference type="ChEBI" id="CHEBI:43474"/>
        <dbReference type="ChEBI" id="CHEBI:58273"/>
        <dbReference type="ChEBI" id="CHEBI:58359"/>
        <dbReference type="ChEBI" id="CHEBI:59776"/>
        <dbReference type="ChEBI" id="CHEBI:597326"/>
        <dbReference type="EC" id="4.3.3.6"/>
    </reaction>
</comment>
<dbReference type="PROSITE" id="PS51130">
    <property type="entry name" value="PDXT_SNO_2"/>
    <property type="match status" value="1"/>
</dbReference>
<dbReference type="GO" id="GO:1903600">
    <property type="term" value="C:glutaminase complex"/>
    <property type="evidence" value="ECO:0007669"/>
    <property type="project" value="TreeGrafter"/>
</dbReference>
<comment type="similarity">
    <text evidence="1 10">Belongs to the glutaminase PdxT/SNO family.</text>
</comment>
<evidence type="ECO:0000256" key="10">
    <source>
        <dbReference type="HAMAP-Rule" id="MF_01615"/>
    </source>
</evidence>
<evidence type="ECO:0000256" key="4">
    <source>
        <dbReference type="ARBA" id="ARBA00022962"/>
    </source>
</evidence>
<dbReference type="PANTHER" id="PTHR31559">
    <property type="entry name" value="PYRIDOXAL 5'-PHOSPHATE SYNTHASE SUBUNIT SNO"/>
    <property type="match status" value="1"/>
</dbReference>
<dbReference type="EC" id="3.5.1.2" evidence="10"/>
<evidence type="ECO:0000256" key="8">
    <source>
        <dbReference type="ARBA" id="ARBA00054599"/>
    </source>
</evidence>
<dbReference type="GO" id="GO:0036381">
    <property type="term" value="F:pyridoxal 5'-phosphate synthase (glutamine hydrolysing) activity"/>
    <property type="evidence" value="ECO:0007669"/>
    <property type="project" value="UniProtKB-UniRule"/>
</dbReference>
<reference evidence="13 14" key="1">
    <citation type="submission" date="2019-02" db="EMBL/GenBank/DDBJ databases">
        <title>Complete Genome Sequence and Methylome Analysis of free living Spirochaetas.</title>
        <authorList>
            <person name="Fomenkov A."/>
            <person name="Dubinina G."/>
            <person name="Leshcheva N."/>
            <person name="Mikheeva N."/>
            <person name="Grabovich M."/>
            <person name="Vincze T."/>
            <person name="Roberts R.J."/>
        </authorList>
    </citation>
    <scope>NUCLEOTIDE SEQUENCE [LARGE SCALE GENOMIC DNA]</scope>
    <source>
        <strain evidence="13 14">K2</strain>
    </source>
</reference>
<dbReference type="PROSITE" id="PS51273">
    <property type="entry name" value="GATASE_TYPE_1"/>
    <property type="match status" value="1"/>
</dbReference>
<feature type="binding site" evidence="10 12">
    <location>
        <position position="106"/>
    </location>
    <ligand>
        <name>L-glutamine</name>
        <dbReference type="ChEBI" id="CHEBI:58359"/>
    </ligand>
</feature>
<dbReference type="EC" id="4.3.3.6" evidence="10"/>
<dbReference type="CDD" id="cd01749">
    <property type="entry name" value="GATase1_PB"/>
    <property type="match status" value="1"/>
</dbReference>
<evidence type="ECO:0000256" key="1">
    <source>
        <dbReference type="ARBA" id="ARBA00008345"/>
    </source>
</evidence>
<dbReference type="EMBL" id="CP036150">
    <property type="protein sequence ID" value="QEN09451.1"/>
    <property type="molecule type" value="Genomic_DNA"/>
</dbReference>
<dbReference type="UniPathway" id="UPA00245"/>
<evidence type="ECO:0000256" key="3">
    <source>
        <dbReference type="ARBA" id="ARBA00022898"/>
    </source>
</evidence>
<feature type="active site" description="Charge relay system" evidence="10 11">
    <location>
        <position position="170"/>
    </location>
</feature>
<protein>
    <recommendedName>
        <fullName evidence="10">Pyridoxal 5'-phosphate synthase subunit PdxT</fullName>
        <ecNumber evidence="10">4.3.3.6</ecNumber>
    </recommendedName>
    <alternativeName>
        <fullName evidence="10">Pdx2</fullName>
    </alternativeName>
    <alternativeName>
        <fullName evidence="10">Pyridoxal 5'-phosphate synthase glutaminase subunit</fullName>
        <ecNumber evidence="10">3.5.1.2</ecNumber>
    </alternativeName>
</protein>
<evidence type="ECO:0000256" key="5">
    <source>
        <dbReference type="ARBA" id="ARBA00023239"/>
    </source>
</evidence>
<feature type="binding site" evidence="10 12">
    <location>
        <begin position="47"/>
        <end position="49"/>
    </location>
    <ligand>
        <name>L-glutamine</name>
        <dbReference type="ChEBI" id="CHEBI:58359"/>
    </ligand>
</feature>
<keyword evidence="3 10" id="KW-0663">Pyridoxal phosphate</keyword>
<keyword evidence="2 10" id="KW-0378">Hydrolase</keyword>
<comment type="subunit">
    <text evidence="9 10">In the presence of PdxS, forms a dodecamer of heterodimers. Only shows activity in the heterodimer.</text>
</comment>
<accession>A0A5C1QP51</accession>
<dbReference type="Gene3D" id="3.40.50.880">
    <property type="match status" value="1"/>
</dbReference>
<evidence type="ECO:0000256" key="2">
    <source>
        <dbReference type="ARBA" id="ARBA00022801"/>
    </source>
</evidence>
<evidence type="ECO:0000256" key="6">
    <source>
        <dbReference type="ARBA" id="ARBA00047992"/>
    </source>
</evidence>
<dbReference type="InterPro" id="IPR002161">
    <property type="entry name" value="PdxT/SNO"/>
</dbReference>
<dbReference type="FunFam" id="3.40.50.880:FF:000010">
    <property type="entry name" value="uncharacterized protein LOC100176842 isoform X2"/>
    <property type="match status" value="1"/>
</dbReference>
<evidence type="ECO:0000256" key="7">
    <source>
        <dbReference type="ARBA" id="ARBA00049534"/>
    </source>
</evidence>
<keyword evidence="4 10" id="KW-0315">Glutamine amidotransferase</keyword>
<name>A0A5C1QP51_9SPIO</name>
<dbReference type="SUPFAM" id="SSF52317">
    <property type="entry name" value="Class I glutamine amidotransferase-like"/>
    <property type="match status" value="1"/>
</dbReference>
<keyword evidence="14" id="KW-1185">Reference proteome</keyword>
<dbReference type="HAMAP" id="MF_01615">
    <property type="entry name" value="PdxT"/>
    <property type="match status" value="1"/>
</dbReference>
<feature type="active site" description="Charge relay system" evidence="10 11">
    <location>
        <position position="168"/>
    </location>
</feature>
<proteinExistence type="inferred from homology"/>
<dbReference type="Pfam" id="PF01174">
    <property type="entry name" value="SNO"/>
    <property type="match status" value="1"/>
</dbReference>
<dbReference type="RefSeq" id="WP_149487526.1">
    <property type="nucleotide sequence ID" value="NZ_CP036150.1"/>
</dbReference>
<dbReference type="PIRSF" id="PIRSF005639">
    <property type="entry name" value="Glut_amidoT_SNO"/>
    <property type="match status" value="1"/>
</dbReference>
<gene>
    <name evidence="10 13" type="primary">pdxT</name>
    <name evidence="13" type="ORF">EXM22_16225</name>
</gene>
<dbReference type="OrthoDB" id="9810320at2"/>
<comment type="catalytic activity">
    <reaction evidence="7 10">
        <text>L-glutamine + H2O = L-glutamate + NH4(+)</text>
        <dbReference type="Rhea" id="RHEA:15889"/>
        <dbReference type="ChEBI" id="CHEBI:15377"/>
        <dbReference type="ChEBI" id="CHEBI:28938"/>
        <dbReference type="ChEBI" id="CHEBI:29985"/>
        <dbReference type="ChEBI" id="CHEBI:58359"/>
        <dbReference type="EC" id="3.5.1.2"/>
    </reaction>
</comment>
<evidence type="ECO:0000256" key="12">
    <source>
        <dbReference type="PIRSR" id="PIRSR005639-2"/>
    </source>
</evidence>
<dbReference type="AlphaFoldDB" id="A0A5C1QP51"/>
<dbReference type="InterPro" id="IPR029062">
    <property type="entry name" value="Class_I_gatase-like"/>
</dbReference>
<evidence type="ECO:0000256" key="11">
    <source>
        <dbReference type="PIRSR" id="PIRSR005639-1"/>
    </source>
</evidence>
<dbReference type="GO" id="GO:0006543">
    <property type="term" value="P:L-glutamine catabolic process"/>
    <property type="evidence" value="ECO:0007669"/>
    <property type="project" value="UniProtKB-UniRule"/>
</dbReference>
<feature type="binding site" evidence="10 12">
    <location>
        <begin position="132"/>
        <end position="133"/>
    </location>
    <ligand>
        <name>L-glutamine</name>
        <dbReference type="ChEBI" id="CHEBI:58359"/>
    </ligand>
</feature>
<dbReference type="PROSITE" id="PS51274">
    <property type="entry name" value="GATASE_COBBQ"/>
    <property type="match status" value="1"/>
</dbReference>
<dbReference type="PROSITE" id="PS01236">
    <property type="entry name" value="PDXT_SNO_1"/>
    <property type="match status" value="1"/>
</dbReference>
<comment type="pathway">
    <text evidence="10">Cofactor biosynthesis; pyridoxal 5'-phosphate biosynthesis.</text>
</comment>
<feature type="active site" description="Nucleophile" evidence="10 11">
    <location>
        <position position="79"/>
    </location>
</feature>
<evidence type="ECO:0000313" key="14">
    <source>
        <dbReference type="Proteomes" id="UP000324209"/>
    </source>
</evidence>
<evidence type="ECO:0000256" key="9">
    <source>
        <dbReference type="ARBA" id="ARBA00064749"/>
    </source>
</evidence>
<dbReference type="PANTHER" id="PTHR31559:SF0">
    <property type="entry name" value="PYRIDOXAL 5'-PHOSPHATE SYNTHASE SUBUNIT SNO1-RELATED"/>
    <property type="match status" value="1"/>
</dbReference>
<dbReference type="GO" id="GO:0008614">
    <property type="term" value="P:pyridoxine metabolic process"/>
    <property type="evidence" value="ECO:0007669"/>
    <property type="project" value="TreeGrafter"/>
</dbReference>
<dbReference type="GO" id="GO:0004359">
    <property type="term" value="F:glutaminase activity"/>
    <property type="evidence" value="ECO:0007669"/>
    <property type="project" value="UniProtKB-UniRule"/>
</dbReference>
<dbReference type="GO" id="GO:0005829">
    <property type="term" value="C:cytosol"/>
    <property type="evidence" value="ECO:0007669"/>
    <property type="project" value="TreeGrafter"/>
</dbReference>
<evidence type="ECO:0000313" key="13">
    <source>
        <dbReference type="EMBL" id="QEN09451.1"/>
    </source>
</evidence>
<organism evidence="13 14">
    <name type="scientific">Oceanispirochaeta crateris</name>
    <dbReference type="NCBI Taxonomy" id="2518645"/>
    <lineage>
        <taxon>Bacteria</taxon>
        <taxon>Pseudomonadati</taxon>
        <taxon>Spirochaetota</taxon>
        <taxon>Spirochaetia</taxon>
        <taxon>Spirochaetales</taxon>
        <taxon>Spirochaetaceae</taxon>
        <taxon>Oceanispirochaeta</taxon>
    </lineage>
</organism>
<dbReference type="GO" id="GO:0042823">
    <property type="term" value="P:pyridoxal phosphate biosynthetic process"/>
    <property type="evidence" value="ECO:0007669"/>
    <property type="project" value="UniProtKB-UniRule"/>
</dbReference>
<dbReference type="NCBIfam" id="TIGR03800">
    <property type="entry name" value="PLP_synth_Pdx2"/>
    <property type="match status" value="1"/>
</dbReference>
<dbReference type="KEGG" id="ock:EXM22_16225"/>
<comment type="function">
    <text evidence="8 10">Catalyzes the hydrolysis of glutamine to glutamate and ammonia as part of the biosynthesis of pyridoxal 5'-phosphate. The resulting ammonia molecule is channeled to the active site of PdxS.</text>
</comment>
<dbReference type="InterPro" id="IPR021196">
    <property type="entry name" value="PdxT/SNO_CS"/>
</dbReference>
<keyword evidence="5 10" id="KW-0456">Lyase</keyword>